<evidence type="ECO:0000256" key="7">
    <source>
        <dbReference type="ARBA" id="ARBA00023150"/>
    </source>
</evidence>
<comment type="caution">
    <text evidence="10">The sequence shown here is derived from an EMBL/GenBank/DDBJ whole genome shotgun (WGS) entry which is preliminary data.</text>
</comment>
<gene>
    <name evidence="8" type="primary">mobA</name>
    <name evidence="10" type="ORF">P8V03_12460</name>
</gene>
<dbReference type="CDD" id="cd02503">
    <property type="entry name" value="MobA"/>
    <property type="match status" value="1"/>
</dbReference>
<reference evidence="10 11" key="1">
    <citation type="submission" date="2023-04" db="EMBL/GenBank/DDBJ databases">
        <title>Clostridium tannerae sp. nov., isolated from the fecal material of an alpaca.</title>
        <authorList>
            <person name="Miller S."/>
            <person name="Hendry M."/>
            <person name="King J."/>
            <person name="Sankaranarayanan K."/>
            <person name="Lawson P.A."/>
        </authorList>
    </citation>
    <scope>NUCLEOTIDE SEQUENCE [LARGE SCALE GENOMIC DNA]</scope>
    <source>
        <strain evidence="10 11">A1-XYC3</strain>
    </source>
</reference>
<protein>
    <recommendedName>
        <fullName evidence="8">Probable molybdenum cofactor guanylyltransferase</fullName>
        <shortName evidence="8">MoCo guanylyltransferase</shortName>
        <ecNumber evidence="8">2.7.7.77</ecNumber>
    </recommendedName>
    <alternativeName>
        <fullName evidence="8">GTP:molybdopterin guanylyltransferase</fullName>
    </alternativeName>
    <alternativeName>
        <fullName evidence="8">Mo-MPT guanylyltransferase</fullName>
    </alternativeName>
    <alternativeName>
        <fullName evidence="8">Molybdopterin guanylyltransferase</fullName>
    </alternativeName>
    <alternativeName>
        <fullName evidence="8">Molybdopterin-guanine dinucleotide synthase</fullName>
        <shortName evidence="8">MGD synthase</shortName>
    </alternativeName>
</protein>
<feature type="domain" description="MobA-like NTP transferase" evidence="9">
    <location>
        <begin position="7"/>
        <end position="145"/>
    </location>
</feature>
<evidence type="ECO:0000256" key="6">
    <source>
        <dbReference type="ARBA" id="ARBA00023134"/>
    </source>
</evidence>
<keyword evidence="2 8" id="KW-0808">Transferase</keyword>
<comment type="function">
    <text evidence="8">Transfers a GMP moiety from GTP to Mo-molybdopterin (Mo-MPT) cofactor (Moco or molybdenum cofactor) to form Mo-molybdopterin guanine dinucleotide (Mo-MGD) cofactor.</text>
</comment>
<dbReference type="GO" id="GO:0061603">
    <property type="term" value="F:molybdenum cofactor guanylyltransferase activity"/>
    <property type="evidence" value="ECO:0007669"/>
    <property type="project" value="UniProtKB-EC"/>
</dbReference>
<accession>A0ABU4JV23</accession>
<evidence type="ECO:0000256" key="1">
    <source>
        <dbReference type="ARBA" id="ARBA00022490"/>
    </source>
</evidence>
<evidence type="ECO:0000256" key="3">
    <source>
        <dbReference type="ARBA" id="ARBA00022723"/>
    </source>
</evidence>
<comment type="subcellular location">
    <subcellularLocation>
        <location evidence="8">Cytoplasm</location>
    </subcellularLocation>
</comment>
<feature type="binding site" evidence="8">
    <location>
        <position position="96"/>
    </location>
    <ligand>
        <name>GTP</name>
        <dbReference type="ChEBI" id="CHEBI:37565"/>
    </ligand>
</feature>
<dbReference type="InterPro" id="IPR013482">
    <property type="entry name" value="Molybde_CF_guanTrfase"/>
</dbReference>
<comment type="similarity">
    <text evidence="8">Belongs to the MobA family.</text>
</comment>
<proteinExistence type="inferred from homology"/>
<dbReference type="PANTHER" id="PTHR19136">
    <property type="entry name" value="MOLYBDENUM COFACTOR GUANYLYLTRANSFERASE"/>
    <property type="match status" value="1"/>
</dbReference>
<keyword evidence="7 8" id="KW-0501">Molybdenum cofactor biosynthesis</keyword>
<keyword evidence="3 8" id="KW-0479">Metal-binding</keyword>
<evidence type="ECO:0000256" key="5">
    <source>
        <dbReference type="ARBA" id="ARBA00022842"/>
    </source>
</evidence>
<comment type="domain">
    <text evidence="8">The N-terminal domain determines nucleotide recognition and specific binding, while the C-terminal domain determines the specific binding to the target protein.</text>
</comment>
<evidence type="ECO:0000313" key="10">
    <source>
        <dbReference type="EMBL" id="MDW8801961.1"/>
    </source>
</evidence>
<comment type="catalytic activity">
    <reaction evidence="8">
        <text>Mo-molybdopterin + GTP + H(+) = Mo-molybdopterin guanine dinucleotide + diphosphate</text>
        <dbReference type="Rhea" id="RHEA:34243"/>
        <dbReference type="ChEBI" id="CHEBI:15378"/>
        <dbReference type="ChEBI" id="CHEBI:33019"/>
        <dbReference type="ChEBI" id="CHEBI:37565"/>
        <dbReference type="ChEBI" id="CHEBI:71302"/>
        <dbReference type="ChEBI" id="CHEBI:71310"/>
        <dbReference type="EC" id="2.7.7.77"/>
    </reaction>
</comment>
<evidence type="ECO:0000259" key="9">
    <source>
        <dbReference type="Pfam" id="PF12804"/>
    </source>
</evidence>
<evidence type="ECO:0000313" key="11">
    <source>
        <dbReference type="Proteomes" id="UP001281656"/>
    </source>
</evidence>
<keyword evidence="5 8" id="KW-0460">Magnesium</keyword>
<evidence type="ECO:0000256" key="8">
    <source>
        <dbReference type="HAMAP-Rule" id="MF_00316"/>
    </source>
</evidence>
<dbReference type="EMBL" id="JARUJP010000014">
    <property type="protein sequence ID" value="MDW8801961.1"/>
    <property type="molecule type" value="Genomic_DNA"/>
</dbReference>
<evidence type="ECO:0000256" key="2">
    <source>
        <dbReference type="ARBA" id="ARBA00022679"/>
    </source>
</evidence>
<comment type="caution">
    <text evidence="8">Lacks conserved residue(s) required for the propagation of feature annotation.</text>
</comment>
<sequence>MKRLGTAVILCGGKSSRMGFDKSKLKLGNKLLLEIVAEKLEGLFEEVLLVAERKDKFVGLKYTVLEDLKKEYGPAGGIYTGLKHASSQYVFFLACDMPIVNIEYIESMMENLRHNDYDGVIPRRNNWVEPLHAFYSQSLIGDFEKGIMENNLVLYDIIRNSNILYIPEEVTKEYDPNMEMFCNLNYVDDLKILEKI</sequence>
<evidence type="ECO:0000256" key="4">
    <source>
        <dbReference type="ARBA" id="ARBA00022741"/>
    </source>
</evidence>
<dbReference type="RefSeq" id="WP_318798348.1">
    <property type="nucleotide sequence ID" value="NZ_JARUJP010000014.1"/>
</dbReference>
<keyword evidence="4 8" id="KW-0547">Nucleotide-binding</keyword>
<dbReference type="PANTHER" id="PTHR19136:SF81">
    <property type="entry name" value="MOLYBDENUM COFACTOR GUANYLYLTRANSFERASE"/>
    <property type="match status" value="1"/>
</dbReference>
<organism evidence="10 11">
    <name type="scientific">Clostridium tanneri</name>
    <dbReference type="NCBI Taxonomy" id="3037988"/>
    <lineage>
        <taxon>Bacteria</taxon>
        <taxon>Bacillati</taxon>
        <taxon>Bacillota</taxon>
        <taxon>Clostridia</taxon>
        <taxon>Eubacteriales</taxon>
        <taxon>Clostridiaceae</taxon>
        <taxon>Clostridium</taxon>
    </lineage>
</organism>
<comment type="cofactor">
    <cofactor evidence="8">
        <name>Mg(2+)</name>
        <dbReference type="ChEBI" id="CHEBI:18420"/>
    </cofactor>
</comment>
<dbReference type="InterPro" id="IPR029044">
    <property type="entry name" value="Nucleotide-diphossugar_trans"/>
</dbReference>
<name>A0ABU4JV23_9CLOT</name>
<keyword evidence="6 8" id="KW-0342">GTP-binding</keyword>
<dbReference type="InterPro" id="IPR025877">
    <property type="entry name" value="MobA-like_NTP_Trfase"/>
</dbReference>
<keyword evidence="1 8" id="KW-0963">Cytoplasm</keyword>
<dbReference type="HAMAP" id="MF_00316">
    <property type="entry name" value="MobA"/>
    <property type="match status" value="1"/>
</dbReference>
<feature type="binding site" evidence="8">
    <location>
        <position position="22"/>
    </location>
    <ligand>
        <name>GTP</name>
        <dbReference type="ChEBI" id="CHEBI:37565"/>
    </ligand>
</feature>
<dbReference type="Gene3D" id="3.90.550.10">
    <property type="entry name" value="Spore Coat Polysaccharide Biosynthesis Protein SpsA, Chain A"/>
    <property type="match status" value="1"/>
</dbReference>
<feature type="binding site" evidence="8">
    <location>
        <begin position="10"/>
        <end position="12"/>
    </location>
    <ligand>
        <name>GTP</name>
        <dbReference type="ChEBI" id="CHEBI:37565"/>
    </ligand>
</feature>
<dbReference type="Pfam" id="PF12804">
    <property type="entry name" value="NTP_transf_3"/>
    <property type="match status" value="1"/>
</dbReference>
<dbReference type="EC" id="2.7.7.77" evidence="8"/>
<keyword evidence="11" id="KW-1185">Reference proteome</keyword>
<dbReference type="Proteomes" id="UP001281656">
    <property type="component" value="Unassembled WGS sequence"/>
</dbReference>
<feature type="binding site" evidence="8">
    <location>
        <position position="67"/>
    </location>
    <ligand>
        <name>GTP</name>
        <dbReference type="ChEBI" id="CHEBI:37565"/>
    </ligand>
</feature>
<dbReference type="SUPFAM" id="SSF53448">
    <property type="entry name" value="Nucleotide-diphospho-sugar transferases"/>
    <property type="match status" value="1"/>
</dbReference>
<keyword evidence="10" id="KW-0548">Nucleotidyltransferase</keyword>
<feature type="binding site" evidence="8">
    <location>
        <position position="96"/>
    </location>
    <ligand>
        <name>Mg(2+)</name>
        <dbReference type="ChEBI" id="CHEBI:18420"/>
    </ligand>
</feature>